<comment type="caution">
    <text evidence="2">The sequence shown here is derived from an EMBL/GenBank/DDBJ whole genome shotgun (WGS) entry which is preliminary data.</text>
</comment>
<keyword evidence="1" id="KW-0051">Antiviral defense</keyword>
<name>A0A149PXW2_9BURK</name>
<dbReference type="InterPro" id="IPR043519">
    <property type="entry name" value="NT_sf"/>
</dbReference>
<dbReference type="CDD" id="cd05400">
    <property type="entry name" value="NT_2-5OAS_ClassI-CCAase"/>
    <property type="match status" value="1"/>
</dbReference>
<dbReference type="SUPFAM" id="SSF81301">
    <property type="entry name" value="Nucleotidyltransferase"/>
    <property type="match status" value="1"/>
</dbReference>
<keyword evidence="3" id="KW-1185">Reference proteome</keyword>
<proteinExistence type="predicted"/>
<dbReference type="GO" id="GO:0051607">
    <property type="term" value="P:defense response to virus"/>
    <property type="evidence" value="ECO:0007669"/>
    <property type="project" value="UniProtKB-KW"/>
</dbReference>
<reference evidence="2 3" key="1">
    <citation type="journal article" date="2015" name="Int. J. Syst. Evol. Microbiol.">
        <title>Burkholderia monticola sp. nov., isolated from mountain soil.</title>
        <authorList>
            <person name="Baek I."/>
            <person name="Seo B."/>
            <person name="Lee I."/>
            <person name="Yi H."/>
            <person name="Chun J."/>
        </authorList>
    </citation>
    <scope>NUCLEOTIDE SEQUENCE [LARGE SCALE GENOMIC DNA]</scope>
    <source>
        <strain evidence="2 3">JC2948</strain>
    </source>
</reference>
<evidence type="ECO:0000313" key="3">
    <source>
        <dbReference type="Proteomes" id="UP000075613"/>
    </source>
</evidence>
<dbReference type="EMBL" id="LRBG01000004">
    <property type="protein sequence ID" value="KXU89786.1"/>
    <property type="molecule type" value="Genomic_DNA"/>
</dbReference>
<dbReference type="AlphaFoldDB" id="A0A149PXW2"/>
<sequence length="293" mass="33436">MGVGEWFSVFCGSLRINGEKRTSLANRTARIVGRLNSDLRCLNSDTSYRFYVGSYGRSTAIPSVSDVDLLYELPYALYARFHGHAGNGQSALLGLIKDSLRRTYNVSDMAGDGQVVVINFTDGVRFEVLPAFVNTDGSYTFADSNNGGAWRICKPKHEMEAFSARNVACNYNLVELSRMVRAWRDTNNVSMSGMLIDTLAYQFLGTWTYRDKSYVYYDWMTRDFFNYLANLDKQQTYWLAPGSGSYVYRSDVFQYKARSAELRALEALEYQQSNHDWSARQKYREIYGTAFPA</sequence>
<evidence type="ECO:0008006" key="4">
    <source>
        <dbReference type="Google" id="ProtNLM"/>
    </source>
</evidence>
<accession>A0A149PXW2</accession>
<dbReference type="GO" id="GO:0016779">
    <property type="term" value="F:nucleotidyltransferase activity"/>
    <property type="evidence" value="ECO:0007669"/>
    <property type="project" value="InterPro"/>
</dbReference>
<gene>
    <name evidence="2" type="ORF">CI15_06245</name>
</gene>
<dbReference type="OrthoDB" id="2082416at2"/>
<protein>
    <recommendedName>
        <fullName evidence="4">Nucleotidyltransferase</fullName>
    </recommendedName>
</protein>
<evidence type="ECO:0000313" key="2">
    <source>
        <dbReference type="EMBL" id="KXU89786.1"/>
    </source>
</evidence>
<dbReference type="InterPro" id="IPR006116">
    <property type="entry name" value="NT_2-5OAS_ClassI-CCAase"/>
</dbReference>
<evidence type="ECO:0000256" key="1">
    <source>
        <dbReference type="ARBA" id="ARBA00023118"/>
    </source>
</evidence>
<dbReference type="Pfam" id="PF18144">
    <property type="entry name" value="SMODS"/>
    <property type="match status" value="1"/>
</dbReference>
<dbReference type="STRING" id="1399968.CI15_06245"/>
<dbReference type="RefSeq" id="WP_062125303.1">
    <property type="nucleotide sequence ID" value="NZ_LRBG01000004.1"/>
</dbReference>
<organism evidence="2 3">
    <name type="scientific">Paraburkholderia monticola</name>
    <dbReference type="NCBI Taxonomy" id="1399968"/>
    <lineage>
        <taxon>Bacteria</taxon>
        <taxon>Pseudomonadati</taxon>
        <taxon>Pseudomonadota</taxon>
        <taxon>Betaproteobacteria</taxon>
        <taxon>Burkholderiales</taxon>
        <taxon>Burkholderiaceae</taxon>
        <taxon>Paraburkholderia</taxon>
    </lineage>
</organism>
<dbReference type="Proteomes" id="UP000075613">
    <property type="component" value="Unassembled WGS sequence"/>
</dbReference>